<gene>
    <name evidence="11" type="ORF">J7I42_28920</name>
</gene>
<dbReference type="InterPro" id="IPR006685">
    <property type="entry name" value="MscS_channel_2nd"/>
</dbReference>
<keyword evidence="4 7" id="KW-0812">Transmembrane</keyword>
<comment type="similarity">
    <text evidence="2">Belongs to the MscS (TC 1.A.23) family.</text>
</comment>
<feature type="transmembrane region" description="Helical" evidence="7">
    <location>
        <begin position="353"/>
        <end position="372"/>
    </location>
</feature>
<protein>
    <submittedName>
        <fullName evidence="11">Mechanosensitive ion channel</fullName>
    </submittedName>
</protein>
<evidence type="ECO:0000259" key="10">
    <source>
        <dbReference type="Pfam" id="PF21082"/>
    </source>
</evidence>
<feature type="transmembrane region" description="Helical" evidence="7">
    <location>
        <begin position="291"/>
        <end position="308"/>
    </location>
</feature>
<dbReference type="SUPFAM" id="SSF82861">
    <property type="entry name" value="Mechanosensitive channel protein MscS (YggB), transmembrane region"/>
    <property type="match status" value="1"/>
</dbReference>
<reference evidence="11 12" key="1">
    <citation type="submission" date="2021-03" db="EMBL/GenBank/DDBJ databases">
        <title>Assistant Professor.</title>
        <authorList>
            <person name="Huq M.A."/>
        </authorList>
    </citation>
    <scope>NUCLEOTIDE SEQUENCE [LARGE SCALE GENOMIC DNA]</scope>
    <source>
        <strain evidence="11 12">MAH-29</strain>
    </source>
</reference>
<keyword evidence="5 7" id="KW-1133">Transmembrane helix</keyword>
<dbReference type="Pfam" id="PF00924">
    <property type="entry name" value="MS_channel_2nd"/>
    <property type="match status" value="1"/>
</dbReference>
<dbReference type="InterPro" id="IPR049278">
    <property type="entry name" value="MS_channel_C"/>
</dbReference>
<feature type="transmembrane region" description="Helical" evidence="7">
    <location>
        <begin position="610"/>
        <end position="629"/>
    </location>
</feature>
<dbReference type="InterPro" id="IPR011014">
    <property type="entry name" value="MscS_channel_TM-2"/>
</dbReference>
<dbReference type="Gene3D" id="3.30.70.100">
    <property type="match status" value="1"/>
</dbReference>
<evidence type="ECO:0000256" key="2">
    <source>
        <dbReference type="ARBA" id="ARBA00008017"/>
    </source>
</evidence>
<feature type="transmembrane region" description="Helical" evidence="7">
    <location>
        <begin position="561"/>
        <end position="581"/>
    </location>
</feature>
<feature type="transmembrane region" description="Helical" evidence="7">
    <location>
        <begin position="437"/>
        <end position="459"/>
    </location>
</feature>
<name>A0ABS3Z2G3_9BACT</name>
<keyword evidence="3" id="KW-1003">Cell membrane</keyword>
<dbReference type="Pfam" id="PF21082">
    <property type="entry name" value="MS_channel_3rd"/>
    <property type="match status" value="1"/>
</dbReference>
<evidence type="ECO:0000256" key="4">
    <source>
        <dbReference type="ARBA" id="ARBA00022692"/>
    </source>
</evidence>
<feature type="transmembrane region" description="Helical" evidence="7">
    <location>
        <begin position="408"/>
        <end position="425"/>
    </location>
</feature>
<dbReference type="InterPro" id="IPR010920">
    <property type="entry name" value="LSM_dom_sf"/>
</dbReference>
<evidence type="ECO:0000256" key="7">
    <source>
        <dbReference type="SAM" id="Phobius"/>
    </source>
</evidence>
<keyword evidence="12" id="KW-1185">Reference proteome</keyword>
<keyword evidence="8" id="KW-0732">Signal</keyword>
<evidence type="ECO:0000256" key="1">
    <source>
        <dbReference type="ARBA" id="ARBA00004651"/>
    </source>
</evidence>
<dbReference type="PANTHER" id="PTHR30347:SF1">
    <property type="entry name" value="MECHANOSENSITIVE CHANNEL MSCK"/>
    <property type="match status" value="1"/>
</dbReference>
<evidence type="ECO:0000256" key="6">
    <source>
        <dbReference type="ARBA" id="ARBA00023136"/>
    </source>
</evidence>
<dbReference type="Gene3D" id="2.30.30.60">
    <property type="match status" value="1"/>
</dbReference>
<feature type="domain" description="Mechanosensitive ion channel MscS C-terminal" evidence="10">
    <location>
        <begin position="730"/>
        <end position="809"/>
    </location>
</feature>
<evidence type="ECO:0000313" key="11">
    <source>
        <dbReference type="EMBL" id="MBO9204345.1"/>
    </source>
</evidence>
<feature type="transmembrane region" description="Helical" evidence="7">
    <location>
        <begin position="465"/>
        <end position="484"/>
    </location>
</feature>
<evidence type="ECO:0000256" key="8">
    <source>
        <dbReference type="SAM" id="SignalP"/>
    </source>
</evidence>
<dbReference type="SUPFAM" id="SSF82689">
    <property type="entry name" value="Mechanosensitive channel protein MscS (YggB), C-terminal domain"/>
    <property type="match status" value="1"/>
</dbReference>
<evidence type="ECO:0000256" key="5">
    <source>
        <dbReference type="ARBA" id="ARBA00022989"/>
    </source>
</evidence>
<dbReference type="InterPro" id="IPR052702">
    <property type="entry name" value="MscS-like_channel"/>
</dbReference>
<sequence>MKNTPGRLAILIISLLFAYPSWAQYTPRSPHVADSSRKFNINDTTRKDTSRFRRNSVLRDLFADSAKLTTSDFQLQIEKTYLILNNVRNKSELGLPVKLLRSRLADTDSMLAVLKDNVLNNSAALNLRNLQVFKTLLINIQASCREDRQLLDSTEGKLVDLRNSMKTLVGDTVMRQMWRDSVLRAQFQPQLKGMRELFSGSTQKLRGSLAAINLLQTHVSSNSLTSSQLLDKVNTLLNTSTARIFGKEYNYLWEKDTTTLSSTARNSMGKAYDGERKALHYYFKDSGHKRLFLLLIGLLFFIWLYRNIRTLKRMNAMDNIGYLEFEYLPHNYIVAAFIMMFAVAPLFDLHAPSVYIESMQFLMLVILTIICWKKWPRRLFLYWIVMVVLYICFSFTHHMADPGLGQRTWLILLNILSVVFGMLFLSQIQQNLPMRGFLKFVINLHNILNLVSVICNMAGRVSLAQILGSAAIFAFTQAIGLAVFSKICMEAILQQIVASRLRRNVQTRLNYLPLLSGFRRPILFLTVVLWLIVFTTNLNIYTSVLDALSVFLTTPRTIGSAAFTLGGVLLFFFIIWLAHLLQKYVGFFFGDTGGGEDDEMHNKGQRSRLLIARLILLCVGYLLAVAASGVPVDKITIVLGALGVGIGLGLQNIVNNFVSGIILIFDRPLQIGDVVEIGDKQGRVREIGLRSSTLMTSDGAEVIIPNGDVLSQQITNWTLSNTQQRIQLNLSVTGNNDMEVVTNTVKKAILASGFVYENREPSVLFTKVRDNGFDLTVYFWCVDISKAGEAKSAINLLLYQHLKAQGIQMA</sequence>
<keyword evidence="6 7" id="KW-0472">Membrane</keyword>
<dbReference type="Gene3D" id="1.10.287.1260">
    <property type="match status" value="1"/>
</dbReference>
<evidence type="ECO:0000313" key="12">
    <source>
        <dbReference type="Proteomes" id="UP000677244"/>
    </source>
</evidence>
<feature type="transmembrane region" description="Helical" evidence="7">
    <location>
        <begin position="522"/>
        <end position="541"/>
    </location>
</feature>
<comment type="caution">
    <text evidence="11">The sequence shown here is derived from an EMBL/GenBank/DDBJ whole genome shotgun (WGS) entry which is preliminary data.</text>
</comment>
<feature type="transmembrane region" description="Helical" evidence="7">
    <location>
        <begin position="635"/>
        <end position="654"/>
    </location>
</feature>
<dbReference type="RefSeq" id="WP_209142821.1">
    <property type="nucleotide sequence ID" value="NZ_JAGHKO010000011.1"/>
</dbReference>
<dbReference type="EMBL" id="JAGHKO010000011">
    <property type="protein sequence ID" value="MBO9204345.1"/>
    <property type="molecule type" value="Genomic_DNA"/>
</dbReference>
<dbReference type="InterPro" id="IPR011066">
    <property type="entry name" value="MscS_channel_C_sf"/>
</dbReference>
<dbReference type="PANTHER" id="PTHR30347">
    <property type="entry name" value="POTASSIUM CHANNEL RELATED"/>
    <property type="match status" value="1"/>
</dbReference>
<feature type="chain" id="PRO_5046778114" evidence="8">
    <location>
        <begin position="24"/>
        <end position="810"/>
    </location>
</feature>
<dbReference type="Proteomes" id="UP000677244">
    <property type="component" value="Unassembled WGS sequence"/>
</dbReference>
<evidence type="ECO:0000256" key="3">
    <source>
        <dbReference type="ARBA" id="ARBA00022475"/>
    </source>
</evidence>
<feature type="domain" description="Mechanosensitive ion channel MscS" evidence="9">
    <location>
        <begin position="652"/>
        <end position="718"/>
    </location>
</feature>
<organism evidence="11 12">
    <name type="scientific">Niastella soli</name>
    <dbReference type="NCBI Taxonomy" id="2821487"/>
    <lineage>
        <taxon>Bacteria</taxon>
        <taxon>Pseudomonadati</taxon>
        <taxon>Bacteroidota</taxon>
        <taxon>Chitinophagia</taxon>
        <taxon>Chitinophagales</taxon>
        <taxon>Chitinophagaceae</taxon>
        <taxon>Niastella</taxon>
    </lineage>
</organism>
<proteinExistence type="inferred from homology"/>
<comment type="subcellular location">
    <subcellularLocation>
        <location evidence="1">Cell membrane</location>
        <topology evidence="1">Multi-pass membrane protein</topology>
    </subcellularLocation>
</comment>
<evidence type="ECO:0000259" key="9">
    <source>
        <dbReference type="Pfam" id="PF00924"/>
    </source>
</evidence>
<feature type="signal peptide" evidence="8">
    <location>
        <begin position="1"/>
        <end position="23"/>
    </location>
</feature>
<feature type="transmembrane region" description="Helical" evidence="7">
    <location>
        <begin position="329"/>
        <end position="347"/>
    </location>
</feature>
<feature type="transmembrane region" description="Helical" evidence="7">
    <location>
        <begin position="379"/>
        <end position="396"/>
    </location>
</feature>
<accession>A0ABS3Z2G3</accession>
<dbReference type="SUPFAM" id="SSF50182">
    <property type="entry name" value="Sm-like ribonucleoproteins"/>
    <property type="match status" value="1"/>
</dbReference>
<dbReference type="InterPro" id="IPR023408">
    <property type="entry name" value="MscS_beta-dom_sf"/>
</dbReference>